<keyword evidence="3" id="KW-1185">Reference proteome</keyword>
<protein>
    <submittedName>
        <fullName evidence="2">Uncharacterized protein</fullName>
    </submittedName>
</protein>
<evidence type="ECO:0000256" key="1">
    <source>
        <dbReference type="SAM" id="MobiDB-lite"/>
    </source>
</evidence>
<organism evidence="2 3">
    <name type="scientific">Salibacterium salarium</name>
    <dbReference type="NCBI Taxonomy" id="284579"/>
    <lineage>
        <taxon>Bacteria</taxon>
        <taxon>Bacillati</taxon>
        <taxon>Bacillota</taxon>
        <taxon>Bacilli</taxon>
        <taxon>Bacillales</taxon>
        <taxon>Bacillaceae</taxon>
    </lineage>
</organism>
<feature type="region of interest" description="Disordered" evidence="1">
    <location>
        <begin position="53"/>
        <end position="73"/>
    </location>
</feature>
<dbReference type="RefSeq" id="WP_125553963.1">
    <property type="nucleotide sequence ID" value="NZ_RBVX01000001.1"/>
</dbReference>
<comment type="caution">
    <text evidence="2">The sequence shown here is derived from an EMBL/GenBank/DDBJ whole genome shotgun (WGS) entry which is preliminary data.</text>
</comment>
<proteinExistence type="predicted"/>
<accession>A0A428NAG7</accession>
<feature type="compositionally biased region" description="Basic and acidic residues" evidence="1">
    <location>
        <begin position="60"/>
        <end position="73"/>
    </location>
</feature>
<reference evidence="2 3" key="1">
    <citation type="submission" date="2018-10" db="EMBL/GenBank/DDBJ databases">
        <title>Draft genome sequence of Bacillus salarius IM0101, isolated from a hypersaline soil in Inner Mongolia, China.</title>
        <authorList>
            <person name="Yamprayoonswat W."/>
            <person name="Boonvisut S."/>
            <person name="Jumpathong W."/>
            <person name="Sittihan S."/>
            <person name="Ruangsuj P."/>
            <person name="Wanthongcharoen S."/>
            <person name="Thongpramul N."/>
            <person name="Pimmason S."/>
            <person name="Yu B."/>
            <person name="Yasawong M."/>
        </authorList>
    </citation>
    <scope>NUCLEOTIDE SEQUENCE [LARGE SCALE GENOMIC DNA]</scope>
    <source>
        <strain evidence="2 3">IM0101</strain>
    </source>
</reference>
<sequence length="101" mass="11685">MRRRARLDLALFLLVEGEARTSIPLLWLKRGEWKGERTFIPLMVGEKVRKTRFGGNNGMDVRRKVESGGKERNKGTNVRRLLFLPDPPFLNLPRKNTLKIG</sequence>
<gene>
    <name evidence="2" type="ORF">D7Z54_02145</name>
</gene>
<evidence type="ECO:0000313" key="3">
    <source>
        <dbReference type="Proteomes" id="UP000275076"/>
    </source>
</evidence>
<evidence type="ECO:0000313" key="2">
    <source>
        <dbReference type="EMBL" id="RSL35387.1"/>
    </source>
</evidence>
<name>A0A428NAG7_9BACI</name>
<dbReference type="EMBL" id="RBVX01000001">
    <property type="protein sequence ID" value="RSL35387.1"/>
    <property type="molecule type" value="Genomic_DNA"/>
</dbReference>
<dbReference type="Proteomes" id="UP000275076">
    <property type="component" value="Unassembled WGS sequence"/>
</dbReference>
<dbReference type="AlphaFoldDB" id="A0A428NAG7"/>